<name>A0AC35U3S9_9BILA</name>
<sequence length="183" mass="20059">MTNCQDGSILKEKAAARAGNYVSTYLSAAQWTALFDFAISQIISGVPVGTVGTNTMTQLIGIVTPGQMADATGFGVTLTMSMGLFTGITTFLSRTSTVVGNNLNAIFNQLQQRSKLMKSNGKTDQEIANQCYVMGLEFFTAKQLETIICRFKRQFKAAEWNKIYSGLTKFILIAKYNNNCPFI</sequence>
<protein>
    <submittedName>
        <fullName evidence="2">ABC transmembrane type-1 domain-containing protein</fullName>
    </submittedName>
</protein>
<dbReference type="Proteomes" id="UP000095286">
    <property type="component" value="Unplaced"/>
</dbReference>
<organism evidence="1 2">
    <name type="scientific">Rhabditophanes sp. KR3021</name>
    <dbReference type="NCBI Taxonomy" id="114890"/>
    <lineage>
        <taxon>Eukaryota</taxon>
        <taxon>Metazoa</taxon>
        <taxon>Ecdysozoa</taxon>
        <taxon>Nematoda</taxon>
        <taxon>Chromadorea</taxon>
        <taxon>Rhabditida</taxon>
        <taxon>Tylenchina</taxon>
        <taxon>Panagrolaimomorpha</taxon>
        <taxon>Strongyloidoidea</taxon>
        <taxon>Alloionematidae</taxon>
        <taxon>Rhabditophanes</taxon>
    </lineage>
</organism>
<evidence type="ECO:0000313" key="2">
    <source>
        <dbReference type="WBParaSite" id="RSKR_0000717125.1"/>
    </source>
</evidence>
<dbReference type="WBParaSite" id="RSKR_0000717125.1">
    <property type="protein sequence ID" value="RSKR_0000717125.1"/>
    <property type="gene ID" value="RSKR_0000717125"/>
</dbReference>
<proteinExistence type="predicted"/>
<accession>A0AC35U3S9</accession>
<reference evidence="2" key="1">
    <citation type="submission" date="2016-11" db="UniProtKB">
        <authorList>
            <consortium name="WormBaseParasite"/>
        </authorList>
    </citation>
    <scope>IDENTIFICATION</scope>
    <source>
        <strain evidence="2">KR3021</strain>
    </source>
</reference>
<evidence type="ECO:0000313" key="1">
    <source>
        <dbReference type="Proteomes" id="UP000095286"/>
    </source>
</evidence>